<evidence type="ECO:0000313" key="3">
    <source>
        <dbReference type="Proteomes" id="UP000295367"/>
    </source>
</evidence>
<dbReference type="PANTHER" id="PTHR13696">
    <property type="entry name" value="P-LOOP CONTAINING NUCLEOSIDE TRIPHOSPHATE HYDROLASE"/>
    <property type="match status" value="1"/>
</dbReference>
<evidence type="ECO:0000259" key="1">
    <source>
        <dbReference type="Pfam" id="PF13614"/>
    </source>
</evidence>
<feature type="domain" description="AAA" evidence="1">
    <location>
        <begin position="1"/>
        <end position="175"/>
    </location>
</feature>
<dbReference type="InterPro" id="IPR025669">
    <property type="entry name" value="AAA_dom"/>
</dbReference>
<name>A0A4R3XTR4_9PROT</name>
<dbReference type="CDD" id="cd02042">
    <property type="entry name" value="ParAB_family"/>
    <property type="match status" value="1"/>
</dbReference>
<comment type="caution">
    <text evidence="2">The sequence shown here is derived from an EMBL/GenBank/DDBJ whole genome shotgun (WGS) entry which is preliminary data.</text>
</comment>
<evidence type="ECO:0000313" key="2">
    <source>
        <dbReference type="EMBL" id="TCV82217.1"/>
    </source>
</evidence>
<proteinExistence type="predicted"/>
<dbReference type="InterPro" id="IPR027417">
    <property type="entry name" value="P-loop_NTPase"/>
</dbReference>
<protein>
    <submittedName>
        <fullName evidence="2">Chromosome partitioning protein</fullName>
    </submittedName>
</protein>
<dbReference type="Pfam" id="PF13614">
    <property type="entry name" value="AAA_31"/>
    <property type="match status" value="1"/>
</dbReference>
<dbReference type="AlphaFoldDB" id="A0A4R3XTR4"/>
<dbReference type="EMBL" id="SMCO01000023">
    <property type="protein sequence ID" value="TCV82217.1"/>
    <property type="molecule type" value="Genomic_DNA"/>
</dbReference>
<dbReference type="PANTHER" id="PTHR13696:SF99">
    <property type="entry name" value="COBYRINIC ACID AC-DIAMIDE SYNTHASE"/>
    <property type="match status" value="1"/>
</dbReference>
<dbReference type="OrthoDB" id="5288747at2"/>
<dbReference type="SUPFAM" id="SSF52540">
    <property type="entry name" value="P-loop containing nucleoside triphosphate hydrolases"/>
    <property type="match status" value="1"/>
</dbReference>
<sequence>MAVIAVFNQKGGVGKTTTCLNISASLAMLGRNPLAIDLDPQAHLSIGCGYSVVASSESISAFYRDEKALDALIRYLPSGLRLIPSHPDLSKVDALLGKSTSVAGKLKKGLEVKLAWEDAPVLIDCCPTLGVLSLNALFAADRVLIPVSADYLSMQGVHRLEAALNVLEGPLKRKIERSVVVTRFDSRRKLAHEVYDQLKERYGQNLCDTRIAENVSLAESPARGQDIFSYAPNSQGSQDYGALTMELLTKGFFE</sequence>
<dbReference type="Proteomes" id="UP000295367">
    <property type="component" value="Unassembled WGS sequence"/>
</dbReference>
<reference evidence="2 3" key="1">
    <citation type="submission" date="2019-03" db="EMBL/GenBank/DDBJ databases">
        <title>Genomic Encyclopedia of Type Strains, Phase IV (KMG-IV): sequencing the most valuable type-strain genomes for metagenomic binning, comparative biology and taxonomic classification.</title>
        <authorList>
            <person name="Goeker M."/>
        </authorList>
    </citation>
    <scope>NUCLEOTIDE SEQUENCE [LARGE SCALE GENOMIC DNA]</scope>
    <source>
        <strain evidence="2 3">DSM 100309</strain>
    </source>
</reference>
<dbReference type="Gene3D" id="3.40.50.300">
    <property type="entry name" value="P-loop containing nucleotide triphosphate hydrolases"/>
    <property type="match status" value="1"/>
</dbReference>
<organism evidence="2 3">
    <name type="scientific">Sulfurirhabdus autotrophica</name>
    <dbReference type="NCBI Taxonomy" id="1706046"/>
    <lineage>
        <taxon>Bacteria</taxon>
        <taxon>Pseudomonadati</taxon>
        <taxon>Pseudomonadota</taxon>
        <taxon>Betaproteobacteria</taxon>
        <taxon>Nitrosomonadales</taxon>
        <taxon>Sulfuricellaceae</taxon>
        <taxon>Sulfurirhabdus</taxon>
    </lineage>
</organism>
<keyword evidence="3" id="KW-1185">Reference proteome</keyword>
<gene>
    <name evidence="2" type="ORF">EDC63_12319</name>
</gene>
<dbReference type="InterPro" id="IPR050678">
    <property type="entry name" value="DNA_Partitioning_ATPase"/>
</dbReference>
<accession>A0A4R3XTR4</accession>
<dbReference type="RefSeq" id="WP_124946829.1">
    <property type="nucleotide sequence ID" value="NZ_BHVT01000040.1"/>
</dbReference>